<reference evidence="2" key="1">
    <citation type="submission" date="2022-08" db="EMBL/GenBank/DDBJ databases">
        <title>Novel sulfate-reducing endosymbionts in the free-living metamonad Anaeramoeba.</title>
        <authorList>
            <person name="Jerlstrom-Hultqvist J."/>
            <person name="Cepicka I."/>
            <person name="Gallot-Lavallee L."/>
            <person name="Salas-Leiva D."/>
            <person name="Curtis B.A."/>
            <person name="Zahonova K."/>
            <person name="Pipaliya S."/>
            <person name="Dacks J."/>
            <person name="Roger A.J."/>
        </authorList>
    </citation>
    <scope>NUCLEOTIDE SEQUENCE</scope>
    <source>
        <strain evidence="2">Schooner1</strain>
    </source>
</reference>
<evidence type="ECO:0000256" key="1">
    <source>
        <dbReference type="SAM" id="MobiDB-lite"/>
    </source>
</evidence>
<dbReference type="PANTHER" id="PTHR14187:SF5">
    <property type="entry name" value="HEAT SHOCK 70 KDA PROTEIN 12A"/>
    <property type="match status" value="1"/>
</dbReference>
<accession>A0ABQ8Z3H7</accession>
<proteinExistence type="predicted"/>
<name>A0ABQ8Z3H7_9EUKA</name>
<dbReference type="EMBL" id="JAOAOG010000059">
    <property type="protein sequence ID" value="KAJ6251431.1"/>
    <property type="molecule type" value="Genomic_DNA"/>
</dbReference>
<feature type="compositionally biased region" description="Acidic residues" evidence="1">
    <location>
        <begin position="92"/>
        <end position="120"/>
    </location>
</feature>
<dbReference type="InterPro" id="IPR043129">
    <property type="entry name" value="ATPase_NBD"/>
</dbReference>
<feature type="region of interest" description="Disordered" evidence="1">
    <location>
        <begin position="89"/>
        <end position="123"/>
    </location>
</feature>
<keyword evidence="2" id="KW-0808">Transferase</keyword>
<dbReference type="Proteomes" id="UP001150062">
    <property type="component" value="Unassembled WGS sequence"/>
</dbReference>
<sequence length="282" mass="33052">MEVKKYVVAIDFGISHFKFGYTYIGDQMNEVYGLDKRKCKIDSTILLLRDKKGLQTDFNDGVRLIKCVGFGSEAEEKYNNSYQIDLELSNSESEEKEEIEESEESEESKEKEEQEENEGENESKVYPYNRLELFRFYKMRISQKKSTCISEKGNHFLIHQVLSFALRYVSELEIKQICKHVLHKNFSMKHIFWVLTRPAFWKEETKHFMRKCAKKAGIIDKTDSKSLVVITEPEAAAIEYIFVNTSRGIETKKEKILIFEAKSFMINLTLVQITVLENQTRV</sequence>
<dbReference type="SUPFAM" id="SSF53067">
    <property type="entry name" value="Actin-like ATPase domain"/>
    <property type="match status" value="1"/>
</dbReference>
<dbReference type="GO" id="GO:0016301">
    <property type="term" value="F:kinase activity"/>
    <property type="evidence" value="ECO:0007669"/>
    <property type="project" value="UniProtKB-KW"/>
</dbReference>
<comment type="caution">
    <text evidence="2">The sequence shown here is derived from an EMBL/GenBank/DDBJ whole genome shotgun (WGS) entry which is preliminary data.</text>
</comment>
<evidence type="ECO:0000313" key="2">
    <source>
        <dbReference type="EMBL" id="KAJ6251431.1"/>
    </source>
</evidence>
<gene>
    <name evidence="2" type="ORF">M0813_14971</name>
</gene>
<evidence type="ECO:0000313" key="3">
    <source>
        <dbReference type="Proteomes" id="UP001150062"/>
    </source>
</evidence>
<keyword evidence="2" id="KW-0418">Kinase</keyword>
<protein>
    <submittedName>
        <fullName evidence="2">Alpha kinase/elongation factor 2 kinase</fullName>
    </submittedName>
</protein>
<organism evidence="2 3">
    <name type="scientific">Anaeramoeba flamelloides</name>
    <dbReference type="NCBI Taxonomy" id="1746091"/>
    <lineage>
        <taxon>Eukaryota</taxon>
        <taxon>Metamonada</taxon>
        <taxon>Anaeramoebidae</taxon>
        <taxon>Anaeramoeba</taxon>
    </lineage>
</organism>
<dbReference type="Gene3D" id="3.30.420.40">
    <property type="match status" value="1"/>
</dbReference>
<dbReference type="PANTHER" id="PTHR14187">
    <property type="entry name" value="ALPHA KINASE/ELONGATION FACTOR 2 KINASE"/>
    <property type="match status" value="1"/>
</dbReference>
<keyword evidence="3" id="KW-1185">Reference proteome</keyword>